<evidence type="ECO:0000313" key="5">
    <source>
        <dbReference type="Proteomes" id="UP000669605"/>
    </source>
</evidence>
<dbReference type="RefSeq" id="WP_169115207.1">
    <property type="nucleotide sequence ID" value="NZ_JAAAUB010000002.1"/>
</dbReference>
<gene>
    <name evidence="4" type="ORF">GV368_02560</name>
</gene>
<dbReference type="SUPFAM" id="SSF53271">
    <property type="entry name" value="PRTase-like"/>
    <property type="match status" value="1"/>
</dbReference>
<protein>
    <submittedName>
        <fullName evidence="4">ComF family protein</fullName>
    </submittedName>
</protein>
<dbReference type="Proteomes" id="UP000669605">
    <property type="component" value="Unassembled WGS sequence"/>
</dbReference>
<accession>A0ABX1QJ33</accession>
<comment type="caution">
    <text evidence="4">The sequence shown here is derived from an EMBL/GenBank/DDBJ whole genome shotgun (WGS) entry which is preliminary data.</text>
</comment>
<dbReference type="Pfam" id="PF00156">
    <property type="entry name" value="Pribosyltran"/>
    <property type="match status" value="1"/>
</dbReference>
<dbReference type="PANTHER" id="PTHR47505:SF1">
    <property type="entry name" value="DNA UTILIZATION PROTEIN YHGH"/>
    <property type="match status" value="1"/>
</dbReference>
<evidence type="ECO:0000259" key="3">
    <source>
        <dbReference type="Pfam" id="PF18912"/>
    </source>
</evidence>
<sequence length="242" mass="26233">MNLPDFTLLVDFFLPSHCGVCGLGTTVRGVCASCRAEFDPWTQEAACGRCGDRLREDEREGICAECALDPPSFDAVRAGFWYEPPLDALIQRFKYGGDLRLGRALARALAEELSSPLAVDVLVPVPLARQRLRSRGFNQAAVLARDLGAAWHVPVLLETVQRRRETLHQARLHAAARRENLRGAFAVDRAQGIAGRRVGVVDDVLTTGATLNALAAVLRECGAAAVQGIVLARAISPARRSR</sequence>
<dbReference type="PANTHER" id="PTHR47505">
    <property type="entry name" value="DNA UTILIZATION PROTEIN YHGH"/>
    <property type="match status" value="1"/>
</dbReference>
<dbReference type="EMBL" id="JAAAUB010000002">
    <property type="protein sequence ID" value="NMH16010.1"/>
    <property type="molecule type" value="Genomic_DNA"/>
</dbReference>
<proteinExistence type="inferred from homology"/>
<dbReference type="InterPro" id="IPR051910">
    <property type="entry name" value="ComF/GntX_DNA_util-trans"/>
</dbReference>
<dbReference type="Gene3D" id="3.40.50.2020">
    <property type="match status" value="1"/>
</dbReference>
<name>A0ABX1QJ33_9PROT</name>
<reference evidence="4 5" key="1">
    <citation type="journal article" date="2020" name="Curr. Microbiol.">
        <title>Tepidiphilus baoligensis sp. nov., a Novel Bacterium of the Family Hydrogenophilaceae Isolated from an Oil Reservoir.</title>
        <authorList>
            <person name="Zhang X."/>
            <person name="Wang G."/>
            <person name="Ma X."/>
            <person name="Yu J."/>
            <person name="You J."/>
            <person name="Xue Y."/>
            <person name="Ma Y."/>
        </authorList>
    </citation>
    <scope>NUCLEOTIDE SEQUENCE [LARGE SCALE GENOMIC DNA]</scope>
    <source>
        <strain evidence="4 5">B18-69</strain>
    </source>
</reference>
<dbReference type="InterPro" id="IPR029057">
    <property type="entry name" value="PRTase-like"/>
</dbReference>
<dbReference type="InterPro" id="IPR000836">
    <property type="entry name" value="PRTase_dom"/>
</dbReference>
<dbReference type="Pfam" id="PF18912">
    <property type="entry name" value="DZR_2"/>
    <property type="match status" value="1"/>
</dbReference>
<dbReference type="InterPro" id="IPR044005">
    <property type="entry name" value="DZR_2"/>
</dbReference>
<feature type="domain" description="Phosphoribosyltransferase" evidence="2">
    <location>
        <begin position="177"/>
        <end position="238"/>
    </location>
</feature>
<feature type="domain" description="Double zinc ribbon" evidence="3">
    <location>
        <begin position="9"/>
        <end position="67"/>
    </location>
</feature>
<keyword evidence="5" id="KW-1185">Reference proteome</keyword>
<evidence type="ECO:0000256" key="1">
    <source>
        <dbReference type="ARBA" id="ARBA00008007"/>
    </source>
</evidence>
<evidence type="ECO:0000259" key="2">
    <source>
        <dbReference type="Pfam" id="PF00156"/>
    </source>
</evidence>
<organism evidence="4 5">
    <name type="scientific">Tepidiphilus baoligensis</name>
    <dbReference type="NCBI Taxonomy" id="2698687"/>
    <lineage>
        <taxon>Bacteria</taxon>
        <taxon>Pseudomonadati</taxon>
        <taxon>Pseudomonadota</taxon>
        <taxon>Hydrogenophilia</taxon>
        <taxon>Hydrogenophilales</taxon>
        <taxon>Hydrogenophilaceae</taxon>
        <taxon>Tepidiphilus</taxon>
    </lineage>
</organism>
<dbReference type="CDD" id="cd06223">
    <property type="entry name" value="PRTases_typeI"/>
    <property type="match status" value="1"/>
</dbReference>
<evidence type="ECO:0000313" key="4">
    <source>
        <dbReference type="EMBL" id="NMH16010.1"/>
    </source>
</evidence>
<comment type="similarity">
    <text evidence="1">Belongs to the ComF/GntX family.</text>
</comment>